<dbReference type="OrthoDB" id="8445115at2"/>
<organism evidence="4 5">
    <name type="scientific">Hoeflea marina</name>
    <dbReference type="NCBI Taxonomy" id="274592"/>
    <lineage>
        <taxon>Bacteria</taxon>
        <taxon>Pseudomonadati</taxon>
        <taxon>Pseudomonadota</taxon>
        <taxon>Alphaproteobacteria</taxon>
        <taxon>Hyphomicrobiales</taxon>
        <taxon>Rhizobiaceae</taxon>
        <taxon>Hoeflea</taxon>
    </lineage>
</organism>
<reference evidence="4 5" key="1">
    <citation type="submission" date="2018-05" db="EMBL/GenBank/DDBJ databases">
        <title>Genomic Encyclopedia of Type Strains, Phase IV (KMG-IV): sequencing the most valuable type-strain genomes for metagenomic binning, comparative biology and taxonomic classification.</title>
        <authorList>
            <person name="Goeker M."/>
        </authorList>
    </citation>
    <scope>NUCLEOTIDE SEQUENCE [LARGE SCALE GENOMIC DNA]</scope>
    <source>
        <strain evidence="4 5">DSM 16791</strain>
    </source>
</reference>
<evidence type="ECO:0000313" key="5">
    <source>
        <dbReference type="Proteomes" id="UP000246352"/>
    </source>
</evidence>
<dbReference type="InterPro" id="IPR025195">
    <property type="entry name" value="GTA_TIM_dom"/>
</dbReference>
<evidence type="ECO:0000259" key="2">
    <source>
        <dbReference type="Pfam" id="PF13550"/>
    </source>
</evidence>
<feature type="domain" description="Tip attachment protein J" evidence="2">
    <location>
        <begin position="777"/>
        <end position="938"/>
    </location>
</feature>
<evidence type="ECO:0000313" key="4">
    <source>
        <dbReference type="EMBL" id="PWW02222.1"/>
    </source>
</evidence>
<evidence type="ECO:0000259" key="3">
    <source>
        <dbReference type="Pfam" id="PF23666"/>
    </source>
</evidence>
<dbReference type="Proteomes" id="UP000246352">
    <property type="component" value="Unassembled WGS sequence"/>
</dbReference>
<dbReference type="Pfam" id="PF23666">
    <property type="entry name" value="Rcc01698_C"/>
    <property type="match status" value="1"/>
</dbReference>
<dbReference type="EMBL" id="QGTR01000002">
    <property type="protein sequence ID" value="PWW02222.1"/>
    <property type="molecule type" value="Genomic_DNA"/>
</dbReference>
<dbReference type="InterPro" id="IPR032876">
    <property type="entry name" value="J_dom"/>
</dbReference>
<sequence>MAVILLQAAGAALGGIFGPVGAAIGQAAGALAGSLIDQSLIASTRTIRGRGLSGARIPSADEGAPIARVYGTMRIAGTLIWATRFEETVSRERQGGKGGPKVETYHYHGNFAVGLCEGPIGLVRRVWADGRELDLTTIEMRIHRGEASQMPDPLIEAKQGAGRAPAWRGLAYAVFERLPLDDFGNRIPMLQFEVVRAVGGLEQRIEAVAVIPGATEHGYAPTPVSERPRAGEKRWLNRNSKRADTDWTASIDEVQALCPNLKSVALVTAWMGTDLRAGHCEFHPSVEVSSRPRESRTWRVGNLTRATARRVGRIDGSPAYGGTPDDRAVIEAITDLKARGLEVVLYPFVLMDIVPGNGLPDPYGGAEQAALPWRGRLTCIPAPGRPGSPDGTVAIDAGIAALCGTAAPDDIHVADGAVGWRAGIDAGYRRMILHHAGLAQAAGGVDGFLIGSEMVGLTRLRNAEGGFPFVDALAALAADVKAMLGPATTVTYAADWSEYSGFRPDDGSGDVHFHLDPLWANPAIGAVGIDNYMPLSDWRDGDLDAGNPDGAVHANDRAALRAAIEGGEGFDWSYRDAGERADRLRTPIGDGLAGKDWVYRVKDIRGWWQNPHFDRVGGAERTEPTAWVPRSKPVWFTELGCPAVDKAAGQPNVFPDPKSAEGGLPHFSTGAHDDAAQRGFLSAHLDHCAGPANADGMVETGRIHLWAWDARPYPAFPARADLWADGGHWRTGHWLNGRLGTADLGELIGAILADAGFADFDVSGVDGAVSGYVAGDASSARALLAPLIDAFAIDVHEGPGGLVFVSRLRGGRAAEALAVIADPVDGPLAEETRAQESELANEAVIGFIDPDIDHGPASARSRRLSGPPNLRQWALPAALDAGLARRTADDWLRDHWAGRRRLSFALPPSRPDIEAGDIVRLTLAGAPGGRFRVLRVEDGVSRRVEAVGHVALPARDDGAAIDARASDAASFGFAPDLVLMDLPLITGQDETGWACAAGHVRPWRPLVVSSSVETEGFVERVRLDIPARMGTLAEALPPGRLEGVVDRSHALELDLDFGGLSSVSRAALLDGGNAAAVLSATGTWEVLQFEAATETAPGRWRLERLLRGQAGSGDAMRAGAEMGARFVLLDAAVRPLGLAADAAGLARNYVVDAAGQPPGEAEPQLFAGGLRALMPLAPAHPRARRDAAGIRVSWVRRDRIGADSWTPVEIGNAEGFERYRIEILSGGAVVRSAETEAPEWLYQTVDELADAGDGLTELTFRVSQAGRHVPWGIARTATVSL</sequence>
<dbReference type="Gene3D" id="3.20.20.80">
    <property type="entry name" value="Glycosidases"/>
    <property type="match status" value="1"/>
</dbReference>
<feature type="domain" description="GTA TIM-barrel-like" evidence="1">
    <location>
        <begin position="427"/>
        <end position="717"/>
    </location>
</feature>
<dbReference type="Pfam" id="PF13547">
    <property type="entry name" value="GTA_TIM"/>
    <property type="match status" value="1"/>
</dbReference>
<keyword evidence="5" id="KW-1185">Reference proteome</keyword>
<gene>
    <name evidence="4" type="ORF">DFR52_102890</name>
</gene>
<dbReference type="CDD" id="cd19607">
    <property type="entry name" value="GTA_TIM-barrel-like"/>
    <property type="match status" value="1"/>
</dbReference>
<dbReference type="RefSeq" id="WP_110031920.1">
    <property type="nucleotide sequence ID" value="NZ_QGTR01000002.1"/>
</dbReference>
<evidence type="ECO:0000259" key="1">
    <source>
        <dbReference type="Pfam" id="PF13547"/>
    </source>
</evidence>
<protein>
    <submittedName>
        <fullName evidence="4">Putative tail protein</fullName>
    </submittedName>
</protein>
<dbReference type="InterPro" id="IPR056490">
    <property type="entry name" value="Rcc01698_C"/>
</dbReference>
<feature type="domain" description="Rcc01698-like C-terminal" evidence="3">
    <location>
        <begin position="1027"/>
        <end position="1127"/>
    </location>
</feature>
<comment type="caution">
    <text evidence="4">The sequence shown here is derived from an EMBL/GenBank/DDBJ whole genome shotgun (WGS) entry which is preliminary data.</text>
</comment>
<accession>A0A317PMU9</accession>
<dbReference type="Pfam" id="PF13550">
    <property type="entry name" value="Phage-tail_3"/>
    <property type="match status" value="1"/>
</dbReference>
<name>A0A317PMU9_9HYPH</name>
<proteinExistence type="predicted"/>